<gene>
    <name evidence="1" type="ORF">ACEZDG_17455</name>
</gene>
<protein>
    <submittedName>
        <fullName evidence="1">Uncharacterized protein</fullName>
    </submittedName>
</protein>
<evidence type="ECO:0000313" key="1">
    <source>
        <dbReference type="EMBL" id="MFC1411049.1"/>
    </source>
</evidence>
<accession>A0ABV6VBF0</accession>
<name>A0ABV6VBF0_9ACTN</name>
<keyword evidence="2" id="KW-1185">Reference proteome</keyword>
<dbReference type="Proteomes" id="UP001592582">
    <property type="component" value="Unassembled WGS sequence"/>
</dbReference>
<organism evidence="1 2">
    <name type="scientific">Streptacidiphilus alkalitolerans</name>
    <dbReference type="NCBI Taxonomy" id="3342712"/>
    <lineage>
        <taxon>Bacteria</taxon>
        <taxon>Bacillati</taxon>
        <taxon>Actinomycetota</taxon>
        <taxon>Actinomycetes</taxon>
        <taxon>Kitasatosporales</taxon>
        <taxon>Streptomycetaceae</taxon>
        <taxon>Streptacidiphilus</taxon>
    </lineage>
</organism>
<dbReference type="RefSeq" id="WP_380509946.1">
    <property type="nucleotide sequence ID" value="NZ_JBHEZX010000007.1"/>
</dbReference>
<dbReference type="EMBL" id="JBHEZX010000007">
    <property type="protein sequence ID" value="MFC1411049.1"/>
    <property type="molecule type" value="Genomic_DNA"/>
</dbReference>
<sequence>MIDTAALLSPSWLIPPGAEQQQGEHLTALLPTGVLWDAVRTRLAPGVVLLDQFLTRPEDRDRLGPVLQDLRGGWLYWLIAPGSSDTWPRGTELLSTGGWLRVPASERNTGREASWAYLPSIRRLTGAAWLATALWEQHRAGERACDYCDEPTEGRVVAARPKDCSSPRAALDHDACYGLLIGAMEITQAAMAGLAGSAE</sequence>
<reference evidence="1 2" key="1">
    <citation type="submission" date="2024-09" db="EMBL/GenBank/DDBJ databases">
        <authorList>
            <person name="Lee S.D."/>
        </authorList>
    </citation>
    <scope>NUCLEOTIDE SEQUENCE [LARGE SCALE GENOMIC DNA]</scope>
    <source>
        <strain evidence="1 2">N1-1</strain>
    </source>
</reference>
<comment type="caution">
    <text evidence="1">The sequence shown here is derived from an EMBL/GenBank/DDBJ whole genome shotgun (WGS) entry which is preliminary data.</text>
</comment>
<evidence type="ECO:0000313" key="2">
    <source>
        <dbReference type="Proteomes" id="UP001592582"/>
    </source>
</evidence>
<proteinExistence type="predicted"/>